<reference evidence="13" key="1">
    <citation type="submission" date="2020-07" db="EMBL/GenBank/DDBJ databases">
        <title>Huge and variable diversity of episymbiotic CPR bacteria and DPANN archaea in groundwater ecosystems.</title>
        <authorList>
            <person name="He C.Y."/>
            <person name="Keren R."/>
            <person name="Whittaker M."/>
            <person name="Farag I.F."/>
            <person name="Doudna J."/>
            <person name="Cate J.H.D."/>
            <person name="Banfield J.F."/>
        </authorList>
    </citation>
    <scope>NUCLEOTIDE SEQUENCE</scope>
    <source>
        <strain evidence="13">NC_groundwater_972_Pr1_S-0.2um_49_27</strain>
    </source>
</reference>
<dbReference type="CDD" id="cd00140">
    <property type="entry name" value="beta_clamp"/>
    <property type="match status" value="1"/>
</dbReference>
<comment type="subunit">
    <text evidence="9">Forms a ring-shaped head-to-tail homodimer around DNA.</text>
</comment>
<comment type="subcellular location">
    <subcellularLocation>
        <location evidence="1 9">Cytoplasm</location>
    </subcellularLocation>
</comment>
<dbReference type="GO" id="GO:0003677">
    <property type="term" value="F:DNA binding"/>
    <property type="evidence" value="ECO:0007669"/>
    <property type="project" value="UniProtKB-UniRule"/>
</dbReference>
<dbReference type="GO" id="GO:0008408">
    <property type="term" value="F:3'-5' exonuclease activity"/>
    <property type="evidence" value="ECO:0007669"/>
    <property type="project" value="InterPro"/>
</dbReference>
<dbReference type="SMART" id="SM00480">
    <property type="entry name" value="POL3Bc"/>
    <property type="match status" value="1"/>
</dbReference>
<dbReference type="Proteomes" id="UP000808388">
    <property type="component" value="Unassembled WGS sequence"/>
</dbReference>
<accession>A0A9D6LQV8</accession>
<keyword evidence="3 9" id="KW-0963">Cytoplasm</keyword>
<dbReference type="PIRSF" id="PIRSF000804">
    <property type="entry name" value="DNA_pol_III_b"/>
    <property type="match status" value="1"/>
</dbReference>
<dbReference type="InterPro" id="IPR022637">
    <property type="entry name" value="DNA_polIII_beta_cen"/>
</dbReference>
<organism evidence="13 14">
    <name type="scientific">Candidatus Sungiibacteriota bacterium</name>
    <dbReference type="NCBI Taxonomy" id="2750080"/>
    <lineage>
        <taxon>Bacteria</taxon>
        <taxon>Candidatus Sungiibacteriota</taxon>
    </lineage>
</organism>
<dbReference type="GO" id="GO:0009360">
    <property type="term" value="C:DNA polymerase III complex"/>
    <property type="evidence" value="ECO:0007669"/>
    <property type="project" value="InterPro"/>
</dbReference>
<evidence type="ECO:0000259" key="10">
    <source>
        <dbReference type="Pfam" id="PF00712"/>
    </source>
</evidence>
<keyword evidence="8" id="KW-0238">DNA-binding</keyword>
<protein>
    <recommendedName>
        <fullName evidence="9">Beta sliding clamp</fullName>
    </recommendedName>
</protein>
<dbReference type="SUPFAM" id="SSF55979">
    <property type="entry name" value="DNA clamp"/>
    <property type="match status" value="3"/>
</dbReference>
<keyword evidence="4 9" id="KW-0808">Transferase</keyword>
<dbReference type="InterPro" id="IPR022635">
    <property type="entry name" value="DNA_polIII_beta_C"/>
</dbReference>
<dbReference type="Gene3D" id="3.70.10.10">
    <property type="match status" value="1"/>
</dbReference>
<dbReference type="InterPro" id="IPR001001">
    <property type="entry name" value="DNA_polIII_beta"/>
</dbReference>
<keyword evidence="6 9" id="KW-0235">DNA replication</keyword>
<name>A0A9D6LQV8_9BACT</name>
<evidence type="ECO:0000259" key="12">
    <source>
        <dbReference type="Pfam" id="PF02768"/>
    </source>
</evidence>
<evidence type="ECO:0000313" key="14">
    <source>
        <dbReference type="Proteomes" id="UP000808388"/>
    </source>
</evidence>
<evidence type="ECO:0000313" key="13">
    <source>
        <dbReference type="EMBL" id="MBI3627396.1"/>
    </source>
</evidence>
<comment type="similarity">
    <text evidence="2 9">Belongs to the beta sliding clamp family.</text>
</comment>
<dbReference type="Pfam" id="PF02767">
    <property type="entry name" value="DNA_pol3_beta_2"/>
    <property type="match status" value="1"/>
</dbReference>
<comment type="caution">
    <text evidence="13">The sequence shown here is derived from an EMBL/GenBank/DDBJ whole genome shotgun (WGS) entry which is preliminary data.</text>
</comment>
<evidence type="ECO:0000256" key="1">
    <source>
        <dbReference type="ARBA" id="ARBA00004496"/>
    </source>
</evidence>
<evidence type="ECO:0000259" key="11">
    <source>
        <dbReference type="Pfam" id="PF02767"/>
    </source>
</evidence>
<evidence type="ECO:0000256" key="6">
    <source>
        <dbReference type="ARBA" id="ARBA00022705"/>
    </source>
</evidence>
<evidence type="ECO:0000256" key="2">
    <source>
        <dbReference type="ARBA" id="ARBA00010752"/>
    </source>
</evidence>
<dbReference type="InterPro" id="IPR046938">
    <property type="entry name" value="DNA_clamp_sf"/>
</dbReference>
<dbReference type="PANTHER" id="PTHR30478">
    <property type="entry name" value="DNA POLYMERASE III SUBUNIT BETA"/>
    <property type="match status" value="1"/>
</dbReference>
<evidence type="ECO:0000256" key="8">
    <source>
        <dbReference type="ARBA" id="ARBA00023125"/>
    </source>
</evidence>
<keyword evidence="5 9" id="KW-0548">Nucleotidyltransferase</keyword>
<feature type="domain" description="DNA polymerase III beta sliding clamp C-terminal" evidence="12">
    <location>
        <begin position="243"/>
        <end position="361"/>
    </location>
</feature>
<comment type="function">
    <text evidence="9">Confers DNA tethering and processivity to DNA polymerases and other proteins. Acts as a clamp, forming a ring around DNA (a reaction catalyzed by the clamp-loading complex) which diffuses in an ATP-independent manner freely and bidirectionally along dsDNA. Initially characterized for its ability to contact the catalytic subunit of DNA polymerase III (Pol III), a complex, multichain enzyme responsible for most of the replicative synthesis in bacteria; Pol III exhibits 3'-5' exonuclease proofreading activity. The beta chain is required for initiation of replication as well as for processivity of DNA replication.</text>
</comment>
<dbReference type="EMBL" id="JACQCQ010000006">
    <property type="protein sequence ID" value="MBI3627396.1"/>
    <property type="molecule type" value="Genomic_DNA"/>
</dbReference>
<sequence length="363" mass="40488">MVVTVLRTTLRDALLVAERFLGKQLSLPIIGNILIKTDSQKLKIQATNLEMGVEVQIPAKIAREGSIAIPPRVLSSLLQTLPDEKITLEEKEGVITLETDSSQSEIRGIISKDFPIMPQIKGKTKVTIKNSILIPQLLRILPSISASDFKPGISGLFFRAGKKQLTLTGTDTFRLAEAKISEFAATEETSAIIPLRPLQEFVKIADPDQETTFLFHEGQVAIESENVKIVTRLIQDRYPDYENLIPKDFSTSLFIPRDEMLSSVKLSSVFSSKLNDVVLSYRPNHLMLEILNPDVGKHTKEINAKVSGKSGRIGFNYRYLSDALEGLRSSEISVSLIDETRPALIRDDQDPQFFTILMPIRIS</sequence>
<feature type="domain" description="DNA polymerase III beta sliding clamp central" evidence="11">
    <location>
        <begin position="138"/>
        <end position="240"/>
    </location>
</feature>
<dbReference type="Gene3D" id="3.10.150.10">
    <property type="entry name" value="DNA Polymerase III, subunit A, domain 2"/>
    <property type="match status" value="1"/>
</dbReference>
<proteinExistence type="inferred from homology"/>
<evidence type="ECO:0000256" key="4">
    <source>
        <dbReference type="ARBA" id="ARBA00022679"/>
    </source>
</evidence>
<dbReference type="GO" id="GO:0005737">
    <property type="term" value="C:cytoplasm"/>
    <property type="evidence" value="ECO:0007669"/>
    <property type="project" value="UniProtKB-SubCell"/>
</dbReference>
<dbReference type="Pfam" id="PF00712">
    <property type="entry name" value="DNA_pol3_beta"/>
    <property type="match status" value="1"/>
</dbReference>
<dbReference type="AlphaFoldDB" id="A0A9D6LQV8"/>
<dbReference type="Pfam" id="PF02768">
    <property type="entry name" value="DNA_pol3_beta_3"/>
    <property type="match status" value="1"/>
</dbReference>
<dbReference type="NCBIfam" id="TIGR00663">
    <property type="entry name" value="dnan"/>
    <property type="match status" value="1"/>
</dbReference>
<gene>
    <name evidence="13" type="primary">dnaN</name>
    <name evidence="13" type="ORF">HY220_01415</name>
</gene>
<evidence type="ECO:0000256" key="5">
    <source>
        <dbReference type="ARBA" id="ARBA00022695"/>
    </source>
</evidence>
<dbReference type="PANTHER" id="PTHR30478:SF0">
    <property type="entry name" value="BETA SLIDING CLAMP"/>
    <property type="match status" value="1"/>
</dbReference>
<dbReference type="GO" id="GO:0003887">
    <property type="term" value="F:DNA-directed DNA polymerase activity"/>
    <property type="evidence" value="ECO:0007669"/>
    <property type="project" value="UniProtKB-UniRule"/>
</dbReference>
<dbReference type="InterPro" id="IPR022634">
    <property type="entry name" value="DNA_polIII_beta_N"/>
</dbReference>
<evidence type="ECO:0000256" key="7">
    <source>
        <dbReference type="ARBA" id="ARBA00022932"/>
    </source>
</evidence>
<dbReference type="GO" id="GO:0006271">
    <property type="term" value="P:DNA strand elongation involved in DNA replication"/>
    <property type="evidence" value="ECO:0007669"/>
    <property type="project" value="TreeGrafter"/>
</dbReference>
<evidence type="ECO:0000256" key="9">
    <source>
        <dbReference type="PIRNR" id="PIRNR000804"/>
    </source>
</evidence>
<evidence type="ECO:0000256" key="3">
    <source>
        <dbReference type="ARBA" id="ARBA00022490"/>
    </source>
</evidence>
<feature type="domain" description="DNA polymerase III beta sliding clamp N-terminal" evidence="10">
    <location>
        <begin position="1"/>
        <end position="118"/>
    </location>
</feature>
<keyword evidence="7 9" id="KW-0239">DNA-directed DNA polymerase</keyword>